<dbReference type="Proteomes" id="UP000299102">
    <property type="component" value="Unassembled WGS sequence"/>
</dbReference>
<dbReference type="AlphaFoldDB" id="A0A4C1X806"/>
<dbReference type="EMBL" id="BGZK01000733">
    <property type="protein sequence ID" value="GBP58385.1"/>
    <property type="molecule type" value="Genomic_DNA"/>
</dbReference>
<evidence type="ECO:0000313" key="1">
    <source>
        <dbReference type="EMBL" id="GBP58385.1"/>
    </source>
</evidence>
<evidence type="ECO:0000313" key="2">
    <source>
        <dbReference type="Proteomes" id="UP000299102"/>
    </source>
</evidence>
<comment type="caution">
    <text evidence="1">The sequence shown here is derived from an EMBL/GenBank/DDBJ whole genome shotgun (WGS) entry which is preliminary data.</text>
</comment>
<reference evidence="1 2" key="1">
    <citation type="journal article" date="2019" name="Commun. Biol.">
        <title>The bagworm genome reveals a unique fibroin gene that provides high tensile strength.</title>
        <authorList>
            <person name="Kono N."/>
            <person name="Nakamura H."/>
            <person name="Ohtoshi R."/>
            <person name="Tomita M."/>
            <person name="Numata K."/>
            <person name="Arakawa K."/>
        </authorList>
    </citation>
    <scope>NUCLEOTIDE SEQUENCE [LARGE SCALE GENOMIC DNA]</scope>
</reference>
<gene>
    <name evidence="1" type="ORF">EVAR_40955_1</name>
</gene>
<keyword evidence="2" id="KW-1185">Reference proteome</keyword>
<sequence>MNASHVEYVRLSNLKIDRRLEVLLYSLNIASGTMAALRGRSRPKQENYLRRKSRDASFASVSVSATVFCPRPVLASTTAVKIPYEHRVPHEGDIPLAMR</sequence>
<name>A0A4C1X806_EUMVA</name>
<proteinExistence type="predicted"/>
<organism evidence="1 2">
    <name type="scientific">Eumeta variegata</name>
    <name type="common">Bagworm moth</name>
    <name type="synonym">Eumeta japonica</name>
    <dbReference type="NCBI Taxonomy" id="151549"/>
    <lineage>
        <taxon>Eukaryota</taxon>
        <taxon>Metazoa</taxon>
        <taxon>Ecdysozoa</taxon>
        <taxon>Arthropoda</taxon>
        <taxon>Hexapoda</taxon>
        <taxon>Insecta</taxon>
        <taxon>Pterygota</taxon>
        <taxon>Neoptera</taxon>
        <taxon>Endopterygota</taxon>
        <taxon>Lepidoptera</taxon>
        <taxon>Glossata</taxon>
        <taxon>Ditrysia</taxon>
        <taxon>Tineoidea</taxon>
        <taxon>Psychidae</taxon>
        <taxon>Oiketicinae</taxon>
        <taxon>Eumeta</taxon>
    </lineage>
</organism>
<protein>
    <submittedName>
        <fullName evidence="1">Uncharacterized protein</fullName>
    </submittedName>
</protein>
<accession>A0A4C1X806</accession>